<dbReference type="KEGG" id="caul:KCG34_04210"/>
<reference evidence="1" key="1">
    <citation type="submission" date="2021-04" db="EMBL/GenBank/DDBJ databases">
        <title>The complete genome sequence of Caulobacter sp. S6.</title>
        <authorList>
            <person name="Tang Y."/>
            <person name="Ouyang W."/>
            <person name="Liu Q."/>
            <person name="Huang B."/>
            <person name="Guo Z."/>
            <person name="Lei P."/>
        </authorList>
    </citation>
    <scope>NUCLEOTIDE SEQUENCE</scope>
    <source>
        <strain evidence="1">S6</strain>
    </source>
</reference>
<proteinExistence type="predicted"/>
<dbReference type="CDD" id="cd16439">
    <property type="entry name" value="beta_Kdo_transferase_KpsC_2"/>
    <property type="match status" value="1"/>
</dbReference>
<organism evidence="1 2">
    <name type="scientific">Phenylobacterium montanum</name>
    <dbReference type="NCBI Taxonomy" id="2823693"/>
    <lineage>
        <taxon>Bacteria</taxon>
        <taxon>Pseudomonadati</taxon>
        <taxon>Pseudomonadota</taxon>
        <taxon>Alphaproteobacteria</taxon>
        <taxon>Caulobacterales</taxon>
        <taxon>Caulobacteraceae</taxon>
        <taxon>Phenylobacterium</taxon>
    </lineage>
</organism>
<name>A0A975G0Y1_9CAUL</name>
<dbReference type="EMBL" id="CP073078">
    <property type="protein sequence ID" value="QUD89098.1"/>
    <property type="molecule type" value="Genomic_DNA"/>
</dbReference>
<protein>
    <submittedName>
        <fullName evidence="1">Uncharacterized protein</fullName>
    </submittedName>
</protein>
<dbReference type="GO" id="GO:0000271">
    <property type="term" value="P:polysaccharide biosynthetic process"/>
    <property type="evidence" value="ECO:0007669"/>
    <property type="project" value="InterPro"/>
</dbReference>
<keyword evidence="2" id="KW-1185">Reference proteome</keyword>
<dbReference type="AlphaFoldDB" id="A0A975G0Y1"/>
<dbReference type="Pfam" id="PF05159">
    <property type="entry name" value="Capsule_synth"/>
    <property type="match status" value="2"/>
</dbReference>
<dbReference type="InterPro" id="IPR007833">
    <property type="entry name" value="Capsule_polysaccharide_synth"/>
</dbReference>
<dbReference type="Proteomes" id="UP000676409">
    <property type="component" value="Chromosome"/>
</dbReference>
<evidence type="ECO:0000313" key="1">
    <source>
        <dbReference type="EMBL" id="QUD89098.1"/>
    </source>
</evidence>
<dbReference type="GO" id="GO:0015774">
    <property type="term" value="P:polysaccharide transport"/>
    <property type="evidence" value="ECO:0007669"/>
    <property type="project" value="InterPro"/>
</dbReference>
<dbReference type="RefSeq" id="WP_211939148.1">
    <property type="nucleotide sequence ID" value="NZ_CP073078.1"/>
</dbReference>
<evidence type="ECO:0000313" key="2">
    <source>
        <dbReference type="Proteomes" id="UP000676409"/>
    </source>
</evidence>
<sequence>MTKAIVGGRIGGEFWASSPSCAPAVRIAVRLERQSQLQGRLSFALELGRPDEILVLLPGGLWPGAVAGGLSARGFSVAIGPVDPWSVLERVQSVVVSGDDELGLLAILAGKSVYCRTGGYLGGWGATLDAPGVPSRGERRPWQIAEAVLIHGARYFNPFTGRVTDCESVVELLSDWRRIVDEDRDLACCAGIALWKRAQVKAFLSPKARSIPAYQSARRSVERAKRTGGAIAVWPSRAPAGLLDQARAAGVALRRVEDGFVRSVGLGSDLLPPCSIVIDRRGIYYDPSQPSDLEWILSETEFSADLRDRSRRLIDMLVARRLTKYNVGGSSYARPAHRRVVFVPGQVEDDQSWRLGGADCAGNLDLLRRVRRCEPDAFIVYKPHPDVEAGNRIGAVTDAEALQFADQVVRNVATPALLDNVDAVHVLTSLTGFEALLRGREVITHGQPFYSGWGLTRDLSPPPRRGRRLDLTELVAGTLILYPRYLDPVTRLNCRPEVLIDRLSEVRSPKFASAGAVRLLRQSFERVLGWNGKAWIHQPRVNHD</sequence>
<gene>
    <name evidence="1" type="ORF">KCG34_04210</name>
</gene>
<accession>A0A975G0Y1</accession>